<name>A0A1M5I5Z1_9BRAD</name>
<dbReference type="InterPro" id="IPR041459">
    <property type="entry name" value="MPTase-PolyVal"/>
</dbReference>
<dbReference type="InterPro" id="IPR013610">
    <property type="entry name" value="ArdC_N"/>
</dbReference>
<dbReference type="GO" id="GO:0003697">
    <property type="term" value="F:single-stranded DNA binding"/>
    <property type="evidence" value="ECO:0007669"/>
    <property type="project" value="InterPro"/>
</dbReference>
<evidence type="ECO:0000259" key="2">
    <source>
        <dbReference type="Pfam" id="PF18818"/>
    </source>
</evidence>
<dbReference type="InterPro" id="IPR017113">
    <property type="entry name" value="Antirestriction_ArdC"/>
</dbReference>
<dbReference type="Proteomes" id="UP000189796">
    <property type="component" value="Chromosome I"/>
</dbReference>
<evidence type="ECO:0000313" key="4">
    <source>
        <dbReference type="Proteomes" id="UP000189796"/>
    </source>
</evidence>
<accession>A0A1M5I5Z1</accession>
<proteinExistence type="predicted"/>
<protein>
    <submittedName>
        <fullName evidence="3">Antirestriction protein ArdC</fullName>
    </submittedName>
</protein>
<dbReference type="EMBL" id="LT670817">
    <property type="protein sequence ID" value="SHG23735.1"/>
    <property type="molecule type" value="Genomic_DNA"/>
</dbReference>
<feature type="domain" description="N-terminal" evidence="1">
    <location>
        <begin position="4"/>
        <end position="120"/>
    </location>
</feature>
<dbReference type="RefSeq" id="WP_154071992.1">
    <property type="nucleotide sequence ID" value="NZ_LT670817.1"/>
</dbReference>
<evidence type="ECO:0000259" key="1">
    <source>
        <dbReference type="Pfam" id="PF08401"/>
    </source>
</evidence>
<dbReference type="Pfam" id="PF08401">
    <property type="entry name" value="ArdcN"/>
    <property type="match status" value="1"/>
</dbReference>
<sequence>MKRDLYAEVSARIVADLEAGAAPWVKPWSATPGANTPCNAASNRPYSGCNVVLLWMAQAAGYRTPRFLTFKQALELGGNVRKGERGTKVYFVKQLQVQDKGADDNSSMRLVPMMREYTVFNVDQCENLPDSVNTGKPMRVRNPDARDELADAFLHSTGADIREGHGEACYIPSRDFISMPAFAGFKGADHFYNVAFHELTHWSGHKSRLDRDLKNRFGSRNYAAEELIAELGAAFLCAEFGFDGDVRNAGYIANWIELLKADKRAFFTACSQASKAADYLRGLALAEPSERAA</sequence>
<dbReference type="OrthoDB" id="9792687at2"/>
<evidence type="ECO:0000313" key="3">
    <source>
        <dbReference type="EMBL" id="SHG23735.1"/>
    </source>
</evidence>
<feature type="domain" description="Polyvalent protein metallopeptidase" evidence="2">
    <location>
        <begin position="150"/>
        <end position="272"/>
    </location>
</feature>
<organism evidence="3 4">
    <name type="scientific">Bradyrhizobium erythrophlei</name>
    <dbReference type="NCBI Taxonomy" id="1437360"/>
    <lineage>
        <taxon>Bacteria</taxon>
        <taxon>Pseudomonadati</taxon>
        <taxon>Pseudomonadota</taxon>
        <taxon>Alphaproteobacteria</taxon>
        <taxon>Hyphomicrobiales</taxon>
        <taxon>Nitrobacteraceae</taxon>
        <taxon>Bradyrhizobium</taxon>
    </lineage>
</organism>
<gene>
    <name evidence="3" type="ORF">SAMN05443248_0817</name>
</gene>
<dbReference type="Pfam" id="PF18818">
    <property type="entry name" value="MPTase-PolyVal"/>
    <property type="match status" value="1"/>
</dbReference>
<reference evidence="3 4" key="1">
    <citation type="submission" date="2016-11" db="EMBL/GenBank/DDBJ databases">
        <authorList>
            <person name="Jaros S."/>
            <person name="Januszkiewicz K."/>
            <person name="Wedrychowicz H."/>
        </authorList>
    </citation>
    <scope>NUCLEOTIDE SEQUENCE [LARGE SCALE GENOMIC DNA]</scope>
    <source>
        <strain evidence="3 4">GAS138</strain>
    </source>
</reference>
<dbReference type="AlphaFoldDB" id="A0A1M5I5Z1"/>
<dbReference type="PIRSF" id="PIRSF037112">
    <property type="entry name" value="Antirestriction_ArdC"/>
    <property type="match status" value="1"/>
</dbReference>